<protein>
    <submittedName>
        <fullName evidence="1">Uncharacterized protein</fullName>
    </submittedName>
</protein>
<proteinExistence type="predicted"/>
<evidence type="ECO:0000313" key="1">
    <source>
        <dbReference type="EMBL" id="GHO56257.1"/>
    </source>
</evidence>
<comment type="caution">
    <text evidence="1">The sequence shown here is derived from an EMBL/GenBank/DDBJ whole genome shotgun (WGS) entry which is preliminary data.</text>
</comment>
<keyword evidence="2" id="KW-1185">Reference proteome</keyword>
<dbReference type="RefSeq" id="WP_201372806.1">
    <property type="nucleotide sequence ID" value="NZ_BNJG01000002.1"/>
</dbReference>
<name>A0ABQ3UUA5_9CHLR</name>
<evidence type="ECO:0000313" key="2">
    <source>
        <dbReference type="Proteomes" id="UP000654345"/>
    </source>
</evidence>
<dbReference type="EMBL" id="BNJG01000002">
    <property type="protein sequence ID" value="GHO56257.1"/>
    <property type="molecule type" value="Genomic_DNA"/>
</dbReference>
<dbReference type="Proteomes" id="UP000654345">
    <property type="component" value="Unassembled WGS sequence"/>
</dbReference>
<sequence length="45" mass="5316">MMTLFGELAFQQVEALLLRSDEFFKHLEVLLLRFNGFDRLPESLT</sequence>
<reference evidence="1 2" key="1">
    <citation type="journal article" date="2021" name="Int. J. Syst. Evol. Microbiol.">
        <title>Reticulibacter mediterranei gen. nov., sp. nov., within the new family Reticulibacteraceae fam. nov., and Ktedonospora formicarum gen. nov., sp. nov., Ktedonobacter robiniae sp. nov., Dictyobacter formicarum sp. nov. and Dictyobacter arantiisoli sp. nov., belonging to the class Ktedonobacteria.</title>
        <authorList>
            <person name="Yabe S."/>
            <person name="Zheng Y."/>
            <person name="Wang C.M."/>
            <person name="Sakai Y."/>
            <person name="Abe K."/>
            <person name="Yokota A."/>
            <person name="Donadio S."/>
            <person name="Cavaletti L."/>
            <person name="Monciardini P."/>
        </authorList>
    </citation>
    <scope>NUCLEOTIDE SEQUENCE [LARGE SCALE GENOMIC DNA]</scope>
    <source>
        <strain evidence="1 2">SOSP1-30</strain>
    </source>
</reference>
<accession>A0ABQ3UUA5</accession>
<gene>
    <name evidence="1" type="ORF">KSB_47320</name>
</gene>
<organism evidence="1 2">
    <name type="scientific">Ktedonobacter robiniae</name>
    <dbReference type="NCBI Taxonomy" id="2778365"/>
    <lineage>
        <taxon>Bacteria</taxon>
        <taxon>Bacillati</taxon>
        <taxon>Chloroflexota</taxon>
        <taxon>Ktedonobacteria</taxon>
        <taxon>Ktedonobacterales</taxon>
        <taxon>Ktedonobacteraceae</taxon>
        <taxon>Ktedonobacter</taxon>
    </lineage>
</organism>